<dbReference type="SMART" id="SM01350">
    <property type="entry name" value="6PGD"/>
    <property type="match status" value="1"/>
</dbReference>
<evidence type="ECO:0000256" key="1">
    <source>
        <dbReference type="ARBA" id="ARBA00004874"/>
    </source>
</evidence>
<keyword evidence="6" id="KW-0570">Pentose shunt</keyword>
<dbReference type="EMBL" id="JAAQPE010000474">
    <property type="protein sequence ID" value="KAF5661972.1"/>
    <property type="molecule type" value="Genomic_DNA"/>
</dbReference>
<evidence type="ECO:0000256" key="2">
    <source>
        <dbReference type="ARBA" id="ARBA00008419"/>
    </source>
</evidence>
<dbReference type="Proteomes" id="UP000572754">
    <property type="component" value="Unassembled WGS sequence"/>
</dbReference>
<name>A0A8H5T494_FUSCI</name>
<dbReference type="InterPro" id="IPR036291">
    <property type="entry name" value="NAD(P)-bd_dom_sf"/>
</dbReference>
<protein>
    <recommendedName>
        <fullName evidence="3">phosphogluconate dehydrogenase (NADP(+)-dependent, decarboxylating)</fullName>
        <ecNumber evidence="3">1.1.1.44</ecNumber>
    </recommendedName>
</protein>
<keyword evidence="5" id="KW-0311">Gluconate utilization</keyword>
<dbReference type="Gene3D" id="1.10.1040.10">
    <property type="entry name" value="N-(1-d-carboxylethyl)-l-norvaline Dehydrogenase, domain 2"/>
    <property type="match status" value="1"/>
</dbReference>
<dbReference type="InterPro" id="IPR008927">
    <property type="entry name" value="6-PGluconate_DH-like_C_sf"/>
</dbReference>
<evidence type="ECO:0000256" key="4">
    <source>
        <dbReference type="ARBA" id="ARBA00023002"/>
    </source>
</evidence>
<dbReference type="Gene3D" id="3.40.50.720">
    <property type="entry name" value="NAD(P)-binding Rossmann-like Domain"/>
    <property type="match status" value="1"/>
</dbReference>
<dbReference type="AlphaFoldDB" id="A0A8H5T494"/>
<feature type="domain" description="6-phosphogluconate dehydrogenase C-terminal" evidence="7">
    <location>
        <begin position="128"/>
        <end position="303"/>
    </location>
</feature>
<sequence>MKAAEKTVKDVYSENHPRIIIFSIPHGNPGDECVKALRPYRTKGYILLGSSNEFYGNTERRQADLSKMALFMSDVVSGDYQSARASPLMSPGGALQSLEIILPLLGRVAAKDRSGKSCTSPICPGDSGQRVKMIYNGIEQGMMSVVAEVWDILTKGLQLSYDEAAGVFEKWNQTPEHYNTFLIYIAVDINKTKDQEGRYVLGRIQDNVVQYVDNTEGTGTWSSEEAVRLHIPATNIVSAHLFRCTSAELSQRAADDEASRRWQPSAMKVASKVDFYRRSAESDLFLSIAVFHAGSTDHSRDRSASRMTY</sequence>
<dbReference type="PRINTS" id="PR00076">
    <property type="entry name" value="6PGDHDRGNASE"/>
</dbReference>
<dbReference type="InterPro" id="IPR006183">
    <property type="entry name" value="Pgluconate_DH"/>
</dbReference>
<evidence type="ECO:0000256" key="6">
    <source>
        <dbReference type="ARBA" id="ARBA00023126"/>
    </source>
</evidence>
<dbReference type="GO" id="GO:0019521">
    <property type="term" value="P:D-gluconate metabolic process"/>
    <property type="evidence" value="ECO:0007669"/>
    <property type="project" value="UniProtKB-KW"/>
</dbReference>
<comment type="caution">
    <text evidence="8">The sequence shown here is derived from an EMBL/GenBank/DDBJ whole genome shotgun (WGS) entry which is preliminary data.</text>
</comment>
<reference evidence="9" key="1">
    <citation type="journal article" date="2020" name="BMC Genomics">
        <title>Correction to: Identification and distribution of gene clusters required for synthesis of sphingolipid metabolism inhibitors in diverse species of the filamentous fungus Fusarium.</title>
        <authorList>
            <person name="Kim H.S."/>
            <person name="Lohmar J.M."/>
            <person name="Busman M."/>
            <person name="Brown D.W."/>
            <person name="Naumann T.A."/>
            <person name="Divon H.H."/>
            <person name="Lysoe E."/>
            <person name="Uhlig S."/>
            <person name="Proctor R.H."/>
        </authorList>
    </citation>
    <scope>NUCLEOTIDE SEQUENCE [LARGE SCALE GENOMIC DNA]</scope>
    <source>
        <strain evidence="9">NRRL 25331</strain>
    </source>
</reference>
<dbReference type="Pfam" id="PF00393">
    <property type="entry name" value="6PGD"/>
    <property type="match status" value="1"/>
</dbReference>
<accession>A0A8H5T494</accession>
<evidence type="ECO:0000256" key="5">
    <source>
        <dbReference type="ARBA" id="ARBA00023064"/>
    </source>
</evidence>
<keyword evidence="4" id="KW-0560">Oxidoreductase</keyword>
<gene>
    <name evidence="8" type="ORF">FCIRC_11670</name>
</gene>
<comment type="similarity">
    <text evidence="2">Belongs to the 6-phosphogluconate dehydrogenase family.</text>
</comment>
<evidence type="ECO:0000259" key="7">
    <source>
        <dbReference type="SMART" id="SM01350"/>
    </source>
</evidence>
<evidence type="ECO:0000313" key="8">
    <source>
        <dbReference type="EMBL" id="KAF5661972.1"/>
    </source>
</evidence>
<dbReference type="GO" id="GO:0004616">
    <property type="term" value="F:phosphogluconate dehydrogenase (decarboxylating) activity"/>
    <property type="evidence" value="ECO:0007669"/>
    <property type="project" value="UniProtKB-EC"/>
</dbReference>
<dbReference type="UniPathway" id="UPA00115">
    <property type="reaction ID" value="UER00410"/>
</dbReference>
<dbReference type="GO" id="GO:0006098">
    <property type="term" value="P:pentose-phosphate shunt"/>
    <property type="evidence" value="ECO:0007669"/>
    <property type="project" value="UniProtKB-UniPathway"/>
</dbReference>
<dbReference type="EC" id="1.1.1.44" evidence="3"/>
<dbReference type="InterPro" id="IPR006114">
    <property type="entry name" value="6PGDH_C"/>
</dbReference>
<evidence type="ECO:0000256" key="3">
    <source>
        <dbReference type="ARBA" id="ARBA00013011"/>
    </source>
</evidence>
<reference evidence="8 9" key="2">
    <citation type="submission" date="2020-05" db="EMBL/GenBank/DDBJ databases">
        <title>Identification and distribution of gene clusters putatively required for synthesis of sphingolipid metabolism inhibitors in phylogenetically diverse species of the filamentous fungus Fusarium.</title>
        <authorList>
            <person name="Kim H.-S."/>
            <person name="Busman M."/>
            <person name="Brown D.W."/>
            <person name="Divon H."/>
            <person name="Uhlig S."/>
            <person name="Proctor R.H."/>
        </authorList>
    </citation>
    <scope>NUCLEOTIDE SEQUENCE [LARGE SCALE GENOMIC DNA]</scope>
    <source>
        <strain evidence="8 9">NRRL 25331</strain>
    </source>
</reference>
<evidence type="ECO:0000313" key="9">
    <source>
        <dbReference type="Proteomes" id="UP000572754"/>
    </source>
</evidence>
<dbReference type="Pfam" id="PF03446">
    <property type="entry name" value="NAD_binding_2"/>
    <property type="match status" value="1"/>
</dbReference>
<dbReference type="SUPFAM" id="SSF51735">
    <property type="entry name" value="NAD(P)-binding Rossmann-fold domains"/>
    <property type="match status" value="1"/>
</dbReference>
<dbReference type="InterPro" id="IPR013328">
    <property type="entry name" value="6PGD_dom2"/>
</dbReference>
<dbReference type="PANTHER" id="PTHR11811">
    <property type="entry name" value="6-PHOSPHOGLUCONATE DEHYDROGENASE"/>
    <property type="match status" value="1"/>
</dbReference>
<dbReference type="InterPro" id="IPR006115">
    <property type="entry name" value="6PGDH_NADP-bd"/>
</dbReference>
<keyword evidence="9" id="KW-1185">Reference proteome</keyword>
<proteinExistence type="inferred from homology"/>
<dbReference type="GO" id="GO:0050661">
    <property type="term" value="F:NADP binding"/>
    <property type="evidence" value="ECO:0007669"/>
    <property type="project" value="InterPro"/>
</dbReference>
<dbReference type="SUPFAM" id="SSF48179">
    <property type="entry name" value="6-phosphogluconate dehydrogenase C-terminal domain-like"/>
    <property type="match status" value="1"/>
</dbReference>
<comment type="pathway">
    <text evidence="1">Carbohydrate degradation; pentose phosphate pathway; D-ribulose 5-phosphate from D-glucose 6-phosphate (oxidative stage): step 3/3.</text>
</comment>
<organism evidence="8 9">
    <name type="scientific">Fusarium circinatum</name>
    <name type="common">Pitch canker fungus</name>
    <name type="synonym">Gibberella circinata</name>
    <dbReference type="NCBI Taxonomy" id="48490"/>
    <lineage>
        <taxon>Eukaryota</taxon>
        <taxon>Fungi</taxon>
        <taxon>Dikarya</taxon>
        <taxon>Ascomycota</taxon>
        <taxon>Pezizomycotina</taxon>
        <taxon>Sordariomycetes</taxon>
        <taxon>Hypocreomycetidae</taxon>
        <taxon>Hypocreales</taxon>
        <taxon>Nectriaceae</taxon>
        <taxon>Fusarium</taxon>
        <taxon>Fusarium fujikuroi species complex</taxon>
    </lineage>
</organism>